<proteinExistence type="predicted"/>
<keyword evidence="1" id="KW-0472">Membrane</keyword>
<dbReference type="RefSeq" id="WP_041799133.1">
    <property type="nucleotide sequence ID" value="NZ_CBDRIO010000056.1"/>
</dbReference>
<dbReference type="Proteomes" id="UP000471364">
    <property type="component" value="Unassembled WGS sequence"/>
</dbReference>
<comment type="caution">
    <text evidence="2">The sequence shown here is derived from an EMBL/GenBank/DDBJ whole genome shotgun (WGS) entry which is preliminary data.</text>
</comment>
<accession>A0ABQ6UL93</accession>
<evidence type="ECO:0000313" key="2">
    <source>
        <dbReference type="EMBL" id="KAB1117876.1"/>
    </source>
</evidence>
<feature type="transmembrane region" description="Helical" evidence="1">
    <location>
        <begin position="6"/>
        <end position="29"/>
    </location>
</feature>
<protein>
    <submittedName>
        <fullName evidence="2">Uncharacterized protein</fullName>
    </submittedName>
</protein>
<name>A0ABQ6UL93_9ACTN</name>
<keyword evidence="3" id="KW-1185">Reference proteome</keyword>
<gene>
    <name evidence="2" type="ORF">F6X54_05985</name>
</gene>
<keyword evidence="1" id="KW-1133">Transmembrane helix</keyword>
<dbReference type="EMBL" id="WAAR01000017">
    <property type="protein sequence ID" value="KAB1117876.1"/>
    <property type="molecule type" value="Genomic_DNA"/>
</dbReference>
<reference evidence="2 3" key="1">
    <citation type="submission" date="2019-09" db="EMBL/GenBank/DDBJ databases">
        <title>High taxonomic diversity of Micromonospora strains isolated from Medicago sativa nodules in different geographical locations.</title>
        <authorList>
            <person name="Martinez-Hidalgo P."/>
            <person name="Flores-Felix J.D."/>
            <person name="Velazquez E."/>
            <person name="Brau L."/>
            <person name="Trujillo M.E."/>
            <person name="Martinez-Molina E."/>
        </authorList>
    </citation>
    <scope>NUCLEOTIDE SEQUENCE [LARGE SCALE GENOMIC DNA]</scope>
    <source>
        <strain evidence="2 3">ALFB5</strain>
    </source>
</reference>
<sequence length="125" mass="13916">MDQPVVPALIPAVMALVGLIAGLVAPMIAGSGESRRRRREDQRARCDEILGLFEDISVYRALTESESAVRRRLVLSAARLKDQAAREACLSLANAVARSDADEEDILRQWTVMIREVSRVYRSHL</sequence>
<keyword evidence="1" id="KW-0812">Transmembrane</keyword>
<evidence type="ECO:0000256" key="1">
    <source>
        <dbReference type="SAM" id="Phobius"/>
    </source>
</evidence>
<organism evidence="2 3">
    <name type="scientific">Micromonospora aurantiaca</name>
    <name type="common">nom. illeg.</name>
    <dbReference type="NCBI Taxonomy" id="47850"/>
    <lineage>
        <taxon>Bacteria</taxon>
        <taxon>Bacillati</taxon>
        <taxon>Actinomycetota</taxon>
        <taxon>Actinomycetes</taxon>
        <taxon>Micromonosporales</taxon>
        <taxon>Micromonosporaceae</taxon>
        <taxon>Micromonospora</taxon>
    </lineage>
</organism>
<evidence type="ECO:0000313" key="3">
    <source>
        <dbReference type="Proteomes" id="UP000471364"/>
    </source>
</evidence>